<dbReference type="InParanoid" id="A5E1H6"/>
<reference evidence="1 2" key="1">
    <citation type="journal article" date="2009" name="Nature">
        <title>Evolution of pathogenicity and sexual reproduction in eight Candida genomes.</title>
        <authorList>
            <person name="Butler G."/>
            <person name="Rasmussen M.D."/>
            <person name="Lin M.F."/>
            <person name="Santos M.A."/>
            <person name="Sakthikumar S."/>
            <person name="Munro C.A."/>
            <person name="Rheinbay E."/>
            <person name="Grabherr M."/>
            <person name="Forche A."/>
            <person name="Reedy J.L."/>
            <person name="Agrafioti I."/>
            <person name="Arnaud M.B."/>
            <person name="Bates S."/>
            <person name="Brown A.J."/>
            <person name="Brunke S."/>
            <person name="Costanzo M.C."/>
            <person name="Fitzpatrick D.A."/>
            <person name="de Groot P.W."/>
            <person name="Harris D."/>
            <person name="Hoyer L.L."/>
            <person name="Hube B."/>
            <person name="Klis F.M."/>
            <person name="Kodira C."/>
            <person name="Lennard N."/>
            <person name="Logue M.E."/>
            <person name="Martin R."/>
            <person name="Neiman A.M."/>
            <person name="Nikolaou E."/>
            <person name="Quail M.A."/>
            <person name="Quinn J."/>
            <person name="Santos M.C."/>
            <person name="Schmitzberger F.F."/>
            <person name="Sherlock G."/>
            <person name="Shah P."/>
            <person name="Silverstein K.A."/>
            <person name="Skrzypek M.S."/>
            <person name="Soll D."/>
            <person name="Staggs R."/>
            <person name="Stansfield I."/>
            <person name="Stumpf M.P."/>
            <person name="Sudbery P.E."/>
            <person name="Srikantha T."/>
            <person name="Zeng Q."/>
            <person name="Berman J."/>
            <person name="Berriman M."/>
            <person name="Heitman J."/>
            <person name="Gow N.A."/>
            <person name="Lorenz M.C."/>
            <person name="Birren B.W."/>
            <person name="Kellis M."/>
            <person name="Cuomo C.A."/>
        </authorList>
    </citation>
    <scope>NUCLEOTIDE SEQUENCE [LARGE SCALE GENOMIC DNA]</scope>
    <source>
        <strain evidence="2">ATCC 11503 / BCRC 21390 / CBS 2605 / JCM 1781 / NBRC 1676 / NRRL YB-4239</strain>
    </source>
</reference>
<accession>A5E1H6</accession>
<evidence type="ECO:0000313" key="1">
    <source>
        <dbReference type="EMBL" id="EDK45284.1"/>
    </source>
</evidence>
<dbReference type="STRING" id="379508.A5E1H6"/>
<keyword evidence="2" id="KW-1185">Reference proteome</keyword>
<dbReference type="EMBL" id="CH981527">
    <property type="protein sequence ID" value="EDK45284.1"/>
    <property type="molecule type" value="Genomic_DNA"/>
</dbReference>
<dbReference type="AlphaFoldDB" id="A5E1H6"/>
<protein>
    <submittedName>
        <fullName evidence="1">Uncharacterized protein</fullName>
    </submittedName>
</protein>
<dbReference type="GeneID" id="5232774"/>
<organism evidence="1 2">
    <name type="scientific">Lodderomyces elongisporus (strain ATCC 11503 / CBS 2605 / JCM 1781 / NBRC 1676 / NRRL YB-4239)</name>
    <name type="common">Yeast</name>
    <name type="synonym">Saccharomyces elongisporus</name>
    <dbReference type="NCBI Taxonomy" id="379508"/>
    <lineage>
        <taxon>Eukaryota</taxon>
        <taxon>Fungi</taxon>
        <taxon>Dikarya</taxon>
        <taxon>Ascomycota</taxon>
        <taxon>Saccharomycotina</taxon>
        <taxon>Pichiomycetes</taxon>
        <taxon>Debaryomycetaceae</taxon>
        <taxon>Candida/Lodderomyces clade</taxon>
        <taxon>Lodderomyces</taxon>
    </lineage>
</organism>
<proteinExistence type="predicted"/>
<dbReference type="KEGG" id="lel:PVL30_002951"/>
<dbReference type="Proteomes" id="UP000001996">
    <property type="component" value="Unassembled WGS sequence"/>
</dbReference>
<dbReference type="OMA" id="PYHAKVH"/>
<name>A5E1H6_LODEL</name>
<evidence type="ECO:0000313" key="2">
    <source>
        <dbReference type="Proteomes" id="UP000001996"/>
    </source>
</evidence>
<dbReference type="HOGENOM" id="CLU_134522_0_0_1"/>
<dbReference type="RefSeq" id="XP_001525535.1">
    <property type="nucleotide sequence ID" value="XM_001525485.1"/>
</dbReference>
<gene>
    <name evidence="1" type="ORF">LELG_03463</name>
</gene>
<sequence>MVLVSLRTFLLGLIVFYSTYLYNYKCPTLTFGENLETKLFHPLRSQHSTLCELLHGGVNKVEPYTTQAHAFLDEHVHSHPLFIKYKVHDKAVAAKEQFDKYAYPVIEQLYEFTDVFEVKAYDQISDLYKKANEFVYGKLKQD</sequence>
<dbReference type="OrthoDB" id="4072889at2759"/>
<dbReference type="VEuPathDB" id="FungiDB:LELG_03463"/>